<dbReference type="KEGG" id="nef:GP480_01390"/>
<dbReference type="AlphaFoldDB" id="A0A6P1G9G5"/>
<dbReference type="EMBL" id="CP047224">
    <property type="protein sequence ID" value="QHD65109.1"/>
    <property type="molecule type" value="Genomic_DNA"/>
</dbReference>
<dbReference type="InterPro" id="IPR007630">
    <property type="entry name" value="RNA_pol_sigma70_r4"/>
</dbReference>
<dbReference type="Gene3D" id="1.20.140.160">
    <property type="match status" value="1"/>
</dbReference>
<evidence type="ECO:0000256" key="2">
    <source>
        <dbReference type="ARBA" id="ARBA00023015"/>
    </source>
</evidence>
<evidence type="ECO:0000313" key="7">
    <source>
        <dbReference type="EMBL" id="QHD65109.1"/>
    </source>
</evidence>
<keyword evidence="4" id="KW-0238">DNA-binding</keyword>
<organism evidence="7 8">
    <name type="scientific">Neorickettsia findlayensis</name>
    <dbReference type="NCBI Taxonomy" id="2686014"/>
    <lineage>
        <taxon>Bacteria</taxon>
        <taxon>Pseudomonadati</taxon>
        <taxon>Pseudomonadota</taxon>
        <taxon>Alphaproteobacteria</taxon>
        <taxon>Rickettsiales</taxon>
        <taxon>Anaplasmataceae</taxon>
        <taxon>Neorickettsia</taxon>
    </lineage>
</organism>
<comment type="similarity">
    <text evidence="1">Belongs to the sigma-70 factor family.</text>
</comment>
<dbReference type="GO" id="GO:0016987">
    <property type="term" value="F:sigma factor activity"/>
    <property type="evidence" value="ECO:0007669"/>
    <property type="project" value="UniProtKB-KW"/>
</dbReference>
<dbReference type="GO" id="GO:0003677">
    <property type="term" value="F:DNA binding"/>
    <property type="evidence" value="ECO:0007669"/>
    <property type="project" value="UniProtKB-KW"/>
</dbReference>
<reference evidence="7 8" key="2">
    <citation type="journal article" date="2020" name="MBio">
        <title>Isolation and Molecular Analysis of a Novel Neorickettsia Species That Causes Potomac Horse Fever.</title>
        <authorList>
            <person name="Teymournejad O."/>
            <person name="Lin M."/>
            <person name="Bekebrede H."/>
            <person name="Kamr A."/>
            <person name="Toribio R.E."/>
            <person name="Arroyo L.G."/>
            <person name="Baird J.D."/>
            <person name="Rikihisa Y."/>
        </authorList>
    </citation>
    <scope>NUCLEOTIDE SEQUENCE [LARGE SCALE GENOMIC DNA]</scope>
    <source>
        <strain evidence="7 8">Fin17</strain>
    </source>
</reference>
<dbReference type="NCBIfam" id="TIGR02937">
    <property type="entry name" value="sigma70-ECF"/>
    <property type="match status" value="1"/>
</dbReference>
<accession>A0A6P1G9G5</accession>
<sequence>MRELSLPVDNSEFDAYARKILAIPILQEEEERDLIDRWFVHRDISAAQRLVEAYLRLVVKVTVRFRNYGLPLMDLASEGNIGLMKAIKNFDPTLGHGIATYAIWWIKAAINEYVIKSWSIVKIGTTAAQRKLFFNLRKLKNSGSVAGLDKQQVVGKISEMLEVSKKDVEEMERILNARDVSLNMQLGEDGGSEVHDVIPVSEVSYEVTLSETQERRMKNRLLYEAVESLEGRHKEIFVARSLSVVPRTLKELGEKFSISQERVRQIHARAMKKVTEYVEEHGRKLGIV</sequence>
<dbReference type="PANTHER" id="PTHR30376:SF3">
    <property type="entry name" value="RNA POLYMERASE SIGMA FACTOR RPOH"/>
    <property type="match status" value="1"/>
</dbReference>
<dbReference type="InterPro" id="IPR000943">
    <property type="entry name" value="RNA_pol_sigma70"/>
</dbReference>
<dbReference type="CDD" id="cd06171">
    <property type="entry name" value="Sigma70_r4"/>
    <property type="match status" value="1"/>
</dbReference>
<gene>
    <name evidence="7" type="ORF">GP480_01390</name>
</gene>
<dbReference type="InterPro" id="IPR013324">
    <property type="entry name" value="RNA_pol_sigma_r3/r4-like"/>
</dbReference>
<dbReference type="SUPFAM" id="SSF88659">
    <property type="entry name" value="Sigma3 and sigma4 domains of RNA polymerase sigma factors"/>
    <property type="match status" value="1"/>
</dbReference>
<keyword evidence="5" id="KW-0804">Transcription</keyword>
<dbReference type="Pfam" id="PF04542">
    <property type="entry name" value="Sigma70_r2"/>
    <property type="match status" value="1"/>
</dbReference>
<keyword evidence="8" id="KW-1185">Reference proteome</keyword>
<evidence type="ECO:0000259" key="6">
    <source>
        <dbReference type="PROSITE" id="PS00716"/>
    </source>
</evidence>
<dbReference type="InterPro" id="IPR014284">
    <property type="entry name" value="RNA_pol_sigma-70_dom"/>
</dbReference>
<dbReference type="InterPro" id="IPR007627">
    <property type="entry name" value="RNA_pol_sigma70_r2"/>
</dbReference>
<dbReference type="PANTHER" id="PTHR30376">
    <property type="entry name" value="SIGMA FACTOR RPOH HEAT SHOCK RELATED"/>
    <property type="match status" value="1"/>
</dbReference>
<keyword evidence="2" id="KW-0805">Transcription regulation</keyword>
<reference evidence="7 8" key="1">
    <citation type="journal article" date="2020" name="MBio">
        <title>Erratum for Teymournejad et al., 'Isolation and Molecular Analysis of a Novel Neorickettsia Species That Causes Potomac Horse Fever'.</title>
        <authorList>
            <person name="Teymournejad O."/>
            <person name="Lin M."/>
            <person name="Bekebrede H."/>
            <person name="Kamr A."/>
            <person name="Toribio R.E."/>
            <person name="Arroyo L.G."/>
            <person name="Baird J.D."/>
            <person name="Rikihisa Y."/>
        </authorList>
    </citation>
    <scope>NUCLEOTIDE SEQUENCE [LARGE SCALE GENOMIC DNA]</scope>
    <source>
        <strain evidence="7 8">Fin17</strain>
    </source>
</reference>
<keyword evidence="3" id="KW-0731">Sigma factor</keyword>
<proteinExistence type="inferred from homology"/>
<dbReference type="Proteomes" id="UP000464912">
    <property type="component" value="Chromosome"/>
</dbReference>
<evidence type="ECO:0000256" key="4">
    <source>
        <dbReference type="ARBA" id="ARBA00023125"/>
    </source>
</evidence>
<name>A0A6P1G9G5_9RICK</name>
<dbReference type="PROSITE" id="PS00716">
    <property type="entry name" value="SIGMA70_2"/>
    <property type="match status" value="1"/>
</dbReference>
<dbReference type="GO" id="GO:0006352">
    <property type="term" value="P:DNA-templated transcription initiation"/>
    <property type="evidence" value="ECO:0007669"/>
    <property type="project" value="InterPro"/>
</dbReference>
<evidence type="ECO:0000256" key="3">
    <source>
        <dbReference type="ARBA" id="ARBA00023082"/>
    </source>
</evidence>
<evidence type="ECO:0000313" key="8">
    <source>
        <dbReference type="Proteomes" id="UP000464912"/>
    </source>
</evidence>
<feature type="domain" description="RNA polymerase sigma-70" evidence="6">
    <location>
        <begin position="248"/>
        <end position="274"/>
    </location>
</feature>
<dbReference type="SUPFAM" id="SSF88946">
    <property type="entry name" value="Sigma2 domain of RNA polymerase sigma factors"/>
    <property type="match status" value="1"/>
</dbReference>
<dbReference type="Gene3D" id="1.20.120.1810">
    <property type="match status" value="1"/>
</dbReference>
<dbReference type="InterPro" id="IPR013325">
    <property type="entry name" value="RNA_pol_sigma_r2"/>
</dbReference>
<evidence type="ECO:0000256" key="1">
    <source>
        <dbReference type="ARBA" id="ARBA00007788"/>
    </source>
</evidence>
<evidence type="ECO:0000256" key="5">
    <source>
        <dbReference type="ARBA" id="ARBA00023163"/>
    </source>
</evidence>
<protein>
    <submittedName>
        <fullName evidence="7">Sigma-70 family RNA polymerase sigma factor</fullName>
    </submittedName>
</protein>
<dbReference type="RefSeq" id="WP_160095192.1">
    <property type="nucleotide sequence ID" value="NZ_CP047224.1"/>
</dbReference>
<dbReference type="Pfam" id="PF04545">
    <property type="entry name" value="Sigma70_r4"/>
    <property type="match status" value="1"/>
</dbReference>
<dbReference type="PRINTS" id="PR00046">
    <property type="entry name" value="SIGMA70FCT"/>
</dbReference>
<dbReference type="NCBIfam" id="NF005143">
    <property type="entry name" value="PRK06596.1"/>
    <property type="match status" value="1"/>
</dbReference>
<dbReference type="PIRSF" id="PIRSF000770">
    <property type="entry name" value="RNA_pol_sigma-SigE/K"/>
    <property type="match status" value="1"/>
</dbReference>
<dbReference type="InterPro" id="IPR050813">
    <property type="entry name" value="Sigma-70_Factor"/>
</dbReference>